<sequence>MRARTTRTTRVAVAGACVAVCATLLSSCAGASGAATGTMREDERPQVVVGAARLDAAHEDVLMPLGAFQLQPAEYALLRRASDDLVQQCVARAGFPLVFPARSSTEELSVTHFSFGVWTEGRAAAYGYGLVPRTAGETAFETDLAGGDRARLAAVQDCNAQPEASELNDGRESNGVASNADSESWLQMESDPRSVTIIEAHRSCMAGHDVQVADDWSVEGFESMTVEQRIATALLDVGCKRESNFVQGLADIAAAYQQHFIERHATELNEERTQLASLLARAEQIVGELG</sequence>
<name>A0A3E0W1Q4_9MICO</name>
<dbReference type="EMBL" id="NBXA01000007">
    <property type="protein sequence ID" value="RFA15433.1"/>
    <property type="molecule type" value="Genomic_DNA"/>
</dbReference>
<feature type="chain" id="PRO_5038861441" description="PknH-like extracellular domain-containing protein" evidence="2">
    <location>
        <begin position="32"/>
        <end position="290"/>
    </location>
</feature>
<evidence type="ECO:0000313" key="3">
    <source>
        <dbReference type="EMBL" id="RFA15433.1"/>
    </source>
</evidence>
<evidence type="ECO:0000313" key="4">
    <source>
        <dbReference type="Proteomes" id="UP000256709"/>
    </source>
</evidence>
<feature type="region of interest" description="Disordered" evidence="1">
    <location>
        <begin position="162"/>
        <end position="187"/>
    </location>
</feature>
<evidence type="ECO:0000256" key="1">
    <source>
        <dbReference type="SAM" id="MobiDB-lite"/>
    </source>
</evidence>
<reference evidence="3 4" key="1">
    <citation type="submission" date="2017-04" db="EMBL/GenBank/DDBJ databases">
        <title>Comparative genome analysis of Subtercola boreus.</title>
        <authorList>
            <person name="Cho Y.-J."/>
            <person name="Cho A."/>
            <person name="Kim O.-S."/>
            <person name="Lee J.-I."/>
        </authorList>
    </citation>
    <scope>NUCLEOTIDE SEQUENCE [LARGE SCALE GENOMIC DNA]</scope>
    <source>
        <strain evidence="3 4">P27444</strain>
    </source>
</reference>
<protein>
    <recommendedName>
        <fullName evidence="5">PknH-like extracellular domain-containing protein</fullName>
    </recommendedName>
</protein>
<organism evidence="3 4">
    <name type="scientific">Subtercola boreus</name>
    <dbReference type="NCBI Taxonomy" id="120213"/>
    <lineage>
        <taxon>Bacteria</taxon>
        <taxon>Bacillati</taxon>
        <taxon>Actinomycetota</taxon>
        <taxon>Actinomycetes</taxon>
        <taxon>Micrococcales</taxon>
        <taxon>Microbacteriaceae</taxon>
        <taxon>Subtercola</taxon>
    </lineage>
</organism>
<feature type="signal peptide" evidence="2">
    <location>
        <begin position="1"/>
        <end position="31"/>
    </location>
</feature>
<accession>A0A3E0W1Q4</accession>
<comment type="caution">
    <text evidence="3">The sequence shown here is derived from an EMBL/GenBank/DDBJ whole genome shotgun (WGS) entry which is preliminary data.</text>
</comment>
<dbReference type="AlphaFoldDB" id="A0A3E0W1Q4"/>
<keyword evidence="2" id="KW-0732">Signal</keyword>
<gene>
    <name evidence="3" type="ORF">B7R21_05315</name>
</gene>
<evidence type="ECO:0008006" key="5">
    <source>
        <dbReference type="Google" id="ProtNLM"/>
    </source>
</evidence>
<evidence type="ECO:0000256" key="2">
    <source>
        <dbReference type="SAM" id="SignalP"/>
    </source>
</evidence>
<proteinExistence type="predicted"/>
<dbReference type="Proteomes" id="UP000256709">
    <property type="component" value="Unassembled WGS sequence"/>
</dbReference>
<dbReference type="PROSITE" id="PS51257">
    <property type="entry name" value="PROKAR_LIPOPROTEIN"/>
    <property type="match status" value="1"/>
</dbReference>
<feature type="compositionally biased region" description="Polar residues" evidence="1">
    <location>
        <begin position="175"/>
        <end position="187"/>
    </location>
</feature>